<sequence>MNTAETLRNDVEQELRWDPSVSAEKIGVSVNRGVVELDGHVSSLYEKWAAERVALRVLNVTSIASEIVVDLPFDGIRTDEDIALAATTHLTWNFQVPDTIKVTVSKGCLTLTGVAEWHFQKAEAERAVRSLNGVRGVFNEIELKPKVSALGVKIKIENALKRDAQIDSNNITVETVGSDVTLRGRVHSWHERQDAEYAAFGAPGVASVSNLLTISS</sequence>
<dbReference type="EMBL" id="JACHIP010000023">
    <property type="protein sequence ID" value="MBB5060952.1"/>
    <property type="molecule type" value="Genomic_DNA"/>
</dbReference>
<keyword evidence="3" id="KW-1185">Reference proteome</keyword>
<evidence type="ECO:0000313" key="3">
    <source>
        <dbReference type="Proteomes" id="UP000540989"/>
    </source>
</evidence>
<dbReference type="PANTHER" id="PTHR34606">
    <property type="entry name" value="BON DOMAIN-CONTAINING PROTEIN"/>
    <property type="match status" value="1"/>
</dbReference>
<comment type="caution">
    <text evidence="2">The sequence shown here is derived from an EMBL/GenBank/DDBJ whole genome shotgun (WGS) entry which is preliminary data.</text>
</comment>
<reference evidence="2 3" key="1">
    <citation type="submission" date="2020-08" db="EMBL/GenBank/DDBJ databases">
        <title>Genomic Encyclopedia of Type Strains, Phase IV (KMG-V): Genome sequencing to study the core and pangenomes of soil and plant-associated prokaryotes.</title>
        <authorList>
            <person name="Whitman W."/>
        </authorList>
    </citation>
    <scope>NUCLEOTIDE SEQUENCE [LARGE SCALE GENOMIC DNA]</scope>
    <source>
        <strain evidence="2 3">M8UP14</strain>
    </source>
</reference>
<dbReference type="PANTHER" id="PTHR34606:SF15">
    <property type="entry name" value="BON DOMAIN-CONTAINING PROTEIN"/>
    <property type="match status" value="1"/>
</dbReference>
<gene>
    <name evidence="2" type="ORF">HDF16_005688</name>
</gene>
<dbReference type="RefSeq" id="WP_184223571.1">
    <property type="nucleotide sequence ID" value="NZ_JACHIP010000023.1"/>
</dbReference>
<dbReference type="Gene3D" id="3.30.1340.30">
    <property type="match status" value="3"/>
</dbReference>
<dbReference type="InterPro" id="IPR014004">
    <property type="entry name" value="Transpt-assoc_nodulatn_dom_bac"/>
</dbReference>
<dbReference type="InterPro" id="IPR051686">
    <property type="entry name" value="Lipoprotein_DolP"/>
</dbReference>
<evidence type="ECO:0000259" key="1">
    <source>
        <dbReference type="PROSITE" id="PS50914"/>
    </source>
</evidence>
<feature type="domain" description="BON" evidence="1">
    <location>
        <begin position="78"/>
        <end position="145"/>
    </location>
</feature>
<dbReference type="Proteomes" id="UP000540989">
    <property type="component" value="Unassembled WGS sequence"/>
</dbReference>
<dbReference type="SMART" id="SM00749">
    <property type="entry name" value="BON"/>
    <property type="match status" value="3"/>
</dbReference>
<dbReference type="InterPro" id="IPR007055">
    <property type="entry name" value="BON_dom"/>
</dbReference>
<accession>A0A7W7ZJ96</accession>
<protein>
    <submittedName>
        <fullName evidence="2">Osmotically-inducible protein OsmY</fullName>
    </submittedName>
</protein>
<name>A0A7W7ZJ96_9BACT</name>
<dbReference type="Pfam" id="PF04972">
    <property type="entry name" value="BON"/>
    <property type="match status" value="3"/>
</dbReference>
<evidence type="ECO:0000313" key="2">
    <source>
        <dbReference type="EMBL" id="MBB5060952.1"/>
    </source>
</evidence>
<organism evidence="2 3">
    <name type="scientific">Granulicella aggregans</name>
    <dbReference type="NCBI Taxonomy" id="474949"/>
    <lineage>
        <taxon>Bacteria</taxon>
        <taxon>Pseudomonadati</taxon>
        <taxon>Acidobacteriota</taxon>
        <taxon>Terriglobia</taxon>
        <taxon>Terriglobales</taxon>
        <taxon>Acidobacteriaceae</taxon>
        <taxon>Granulicella</taxon>
    </lineage>
</organism>
<feature type="domain" description="BON" evidence="1">
    <location>
        <begin position="3"/>
        <end position="71"/>
    </location>
</feature>
<feature type="domain" description="BON" evidence="1">
    <location>
        <begin position="148"/>
        <end position="216"/>
    </location>
</feature>
<dbReference type="PROSITE" id="PS50914">
    <property type="entry name" value="BON"/>
    <property type="match status" value="3"/>
</dbReference>
<dbReference type="AlphaFoldDB" id="A0A7W7ZJ96"/>
<proteinExistence type="predicted"/>